<dbReference type="EMBL" id="JYDL01002131">
    <property type="protein sequence ID" value="KRX11467.1"/>
    <property type="molecule type" value="Genomic_DNA"/>
</dbReference>
<dbReference type="Proteomes" id="UP000054630">
    <property type="component" value="Unassembled WGS sequence"/>
</dbReference>
<proteinExistence type="predicted"/>
<gene>
    <name evidence="1" type="ORF">T07_11645</name>
</gene>
<dbReference type="AlphaFoldDB" id="A0A0V0RAG1"/>
<name>A0A0V0RAG1_9BILA</name>
<reference evidence="1 2" key="1">
    <citation type="submission" date="2015-01" db="EMBL/GenBank/DDBJ databases">
        <title>Evolution of Trichinella species and genotypes.</title>
        <authorList>
            <person name="Korhonen P.K."/>
            <person name="Edoardo P."/>
            <person name="Giuseppe L.R."/>
            <person name="Gasser R.B."/>
        </authorList>
    </citation>
    <scope>NUCLEOTIDE SEQUENCE [LARGE SCALE GENOMIC DNA]</scope>
    <source>
        <strain evidence="1">ISS37</strain>
    </source>
</reference>
<comment type="caution">
    <text evidence="1">The sequence shown here is derived from an EMBL/GenBank/DDBJ whole genome shotgun (WGS) entry which is preliminary data.</text>
</comment>
<protein>
    <submittedName>
        <fullName evidence="1">Uncharacterized protein</fullName>
    </submittedName>
</protein>
<dbReference type="OrthoDB" id="10553727at2759"/>
<evidence type="ECO:0000313" key="1">
    <source>
        <dbReference type="EMBL" id="KRX11467.1"/>
    </source>
</evidence>
<sequence length="41" mass="4793">MYICGTVFVSSPARRLRVLIAKQCLLRGWCKLYPYFHFSPA</sequence>
<keyword evidence="2" id="KW-1185">Reference proteome</keyword>
<evidence type="ECO:0000313" key="2">
    <source>
        <dbReference type="Proteomes" id="UP000054630"/>
    </source>
</evidence>
<organism evidence="1 2">
    <name type="scientific">Trichinella nelsoni</name>
    <dbReference type="NCBI Taxonomy" id="6336"/>
    <lineage>
        <taxon>Eukaryota</taxon>
        <taxon>Metazoa</taxon>
        <taxon>Ecdysozoa</taxon>
        <taxon>Nematoda</taxon>
        <taxon>Enoplea</taxon>
        <taxon>Dorylaimia</taxon>
        <taxon>Trichinellida</taxon>
        <taxon>Trichinellidae</taxon>
        <taxon>Trichinella</taxon>
    </lineage>
</organism>
<accession>A0A0V0RAG1</accession>